<feature type="compositionally biased region" description="Polar residues" evidence="1">
    <location>
        <begin position="303"/>
        <end position="321"/>
    </location>
</feature>
<sequence length="510" mass="55775">MYTIYWGLILNTCFLGTHALTWSVKWYTPGPFSSLANLAPSKNPAGLTKSKSTSLLRLVTNQERPRRLSIVPEKTTPPGKADDRDHNRDGDNGPAIPYVEMVVYETGGAVRVYRMGLDTEMSGIYLFSSLHNQRGHFSGLFGRGQRASAEPNVTIKGRRVHTVIRGLKVTIGTEGDSMTTLNETPVTMVTDRSDQQQLFKEFKVDGILGLGLPKMYTIVTDKGEKSAFTDTLLGQLCPEPSATSVAFLFSGYAPATPQDLRFGRDSPRDQAVLCQSETELQNILGANTQVIEASLDKPGRPSSDVSLASNWGSEPTTTPIPSQELGKAPLVINPLYSGIHLDRTAFTKAFNEADVFYDPQVYEYCQTQPFEFGLKLTANESGHLLELGSKELVGKSEDRSSGRGVDTKYCLGVYGESAMSEVPGLIRYGSSVDQTPFIAGLPLFPKCIDEWADWNRVNSNYSAPNVSKCHGSYVGAILGKTVDISAIIQLRVEAIVFSLTILAYARVMLL</sequence>
<keyword evidence="4" id="KW-1185">Reference proteome</keyword>
<feature type="chain" id="PRO_5020544075" description="Peptidase A1 domain-containing protein" evidence="2">
    <location>
        <begin position="20"/>
        <end position="510"/>
    </location>
</feature>
<feature type="signal peptide" evidence="2">
    <location>
        <begin position="1"/>
        <end position="19"/>
    </location>
</feature>
<proteinExistence type="predicted"/>
<keyword evidence="2" id="KW-0732">Signal</keyword>
<feature type="compositionally biased region" description="Basic and acidic residues" evidence="1">
    <location>
        <begin position="80"/>
        <end position="91"/>
    </location>
</feature>
<accession>A0A4V1J434</accession>
<evidence type="ECO:0000256" key="1">
    <source>
        <dbReference type="SAM" id="MobiDB-lite"/>
    </source>
</evidence>
<feature type="region of interest" description="Disordered" evidence="1">
    <location>
        <begin position="66"/>
        <end position="94"/>
    </location>
</feature>
<feature type="region of interest" description="Disordered" evidence="1">
    <location>
        <begin position="296"/>
        <end position="324"/>
    </location>
</feature>
<dbReference type="AlphaFoldDB" id="A0A4V1J434"/>
<evidence type="ECO:0000313" key="4">
    <source>
        <dbReference type="Proteomes" id="UP000268162"/>
    </source>
</evidence>
<evidence type="ECO:0008006" key="5">
    <source>
        <dbReference type="Google" id="ProtNLM"/>
    </source>
</evidence>
<dbReference type="EMBL" id="ML003328">
    <property type="protein sequence ID" value="RKP34169.1"/>
    <property type="molecule type" value="Genomic_DNA"/>
</dbReference>
<reference evidence="4" key="1">
    <citation type="journal article" date="2018" name="Nat. Microbiol.">
        <title>Leveraging single-cell genomics to expand the fungal tree of life.</title>
        <authorList>
            <person name="Ahrendt S.R."/>
            <person name="Quandt C.A."/>
            <person name="Ciobanu D."/>
            <person name="Clum A."/>
            <person name="Salamov A."/>
            <person name="Andreopoulos B."/>
            <person name="Cheng J.F."/>
            <person name="Woyke T."/>
            <person name="Pelin A."/>
            <person name="Henrissat B."/>
            <person name="Reynolds N.K."/>
            <person name="Benny G.L."/>
            <person name="Smith M.E."/>
            <person name="James T.Y."/>
            <person name="Grigoriev I.V."/>
        </authorList>
    </citation>
    <scope>NUCLEOTIDE SEQUENCE [LARGE SCALE GENOMIC DNA]</scope>
    <source>
        <strain evidence="4">RSA 468</strain>
    </source>
</reference>
<organism evidence="3 4">
    <name type="scientific">Dimargaris cristalligena</name>
    <dbReference type="NCBI Taxonomy" id="215637"/>
    <lineage>
        <taxon>Eukaryota</taxon>
        <taxon>Fungi</taxon>
        <taxon>Fungi incertae sedis</taxon>
        <taxon>Zoopagomycota</taxon>
        <taxon>Kickxellomycotina</taxon>
        <taxon>Dimargaritomycetes</taxon>
        <taxon>Dimargaritales</taxon>
        <taxon>Dimargaritaceae</taxon>
        <taxon>Dimargaris</taxon>
    </lineage>
</organism>
<evidence type="ECO:0000256" key="2">
    <source>
        <dbReference type="SAM" id="SignalP"/>
    </source>
</evidence>
<gene>
    <name evidence="3" type="ORF">BJ085DRAFT_32620</name>
</gene>
<evidence type="ECO:0000313" key="3">
    <source>
        <dbReference type="EMBL" id="RKP34169.1"/>
    </source>
</evidence>
<name>A0A4V1J434_9FUNG</name>
<dbReference type="Proteomes" id="UP000268162">
    <property type="component" value="Unassembled WGS sequence"/>
</dbReference>
<protein>
    <recommendedName>
        <fullName evidence="5">Peptidase A1 domain-containing protein</fullName>
    </recommendedName>
</protein>